<name>A0A7C1B670_9EURY</name>
<dbReference type="PANTHER" id="PTHR42280:SF1">
    <property type="entry name" value="CITG FAMILY PROTEIN"/>
    <property type="match status" value="1"/>
</dbReference>
<sequence>MRERRDPDRLAQAGQLAMLLEVSASPKPGNVDRCHDYPDTRYEDFLASSVAVYPVLIRAASSRARIGRLIFEAVSASKTWHKGGNTHFGAFTLLIPLITGGGEQKAAHDAVKSTGWEDAIEFYRAAQIAGVRVKPVEDLDLTDPESFDRIKRERLSLYEIFSISASYDLISNEWVNGFPRSFRYAEILRDDVRRLGLNDGIVMTFLRILSESPDTFVAMKFGADVAREVSERARVLTRDFDLDKIKSFDEELIERRINPGSSADIIIASLFIALVRGWI</sequence>
<proteinExistence type="predicted"/>
<dbReference type="GO" id="GO:0046917">
    <property type="term" value="F:triphosphoribosyl-dephospho-CoA synthase activity"/>
    <property type="evidence" value="ECO:0007669"/>
    <property type="project" value="InterPro"/>
</dbReference>
<dbReference type="Pfam" id="PF01874">
    <property type="entry name" value="CitG"/>
    <property type="match status" value="1"/>
</dbReference>
<dbReference type="AlphaFoldDB" id="A0A7C1B670"/>
<dbReference type="EMBL" id="DQZR01000214">
    <property type="protein sequence ID" value="HDM36592.1"/>
    <property type="molecule type" value="Genomic_DNA"/>
</dbReference>
<protein>
    <submittedName>
        <fullName evidence="1">Triphosphoribosyl-dephospho-CoA synthase</fullName>
    </submittedName>
</protein>
<dbReference type="GO" id="GO:0005524">
    <property type="term" value="F:ATP binding"/>
    <property type="evidence" value="ECO:0007669"/>
    <property type="project" value="InterPro"/>
</dbReference>
<gene>
    <name evidence="1" type="ORF">ENG09_05005</name>
</gene>
<dbReference type="PANTHER" id="PTHR42280">
    <property type="entry name" value="CITG FAMILY PROTEIN"/>
    <property type="match status" value="1"/>
</dbReference>
<evidence type="ECO:0000313" key="1">
    <source>
        <dbReference type="EMBL" id="HDM36592.1"/>
    </source>
</evidence>
<dbReference type="Proteomes" id="UP000885863">
    <property type="component" value="Unassembled WGS sequence"/>
</dbReference>
<dbReference type="InterPro" id="IPR002736">
    <property type="entry name" value="CitG"/>
</dbReference>
<organism evidence="1">
    <name type="scientific">Candidatus Syntropharchaeum butanivorans</name>
    <dbReference type="NCBI Taxonomy" id="1839936"/>
    <lineage>
        <taxon>Archaea</taxon>
        <taxon>Methanobacteriati</taxon>
        <taxon>Methanobacteriota</taxon>
        <taxon>Stenosarchaea group</taxon>
        <taxon>Methanomicrobia</taxon>
        <taxon>Methanosarcinales</taxon>
        <taxon>ANME-2 cluster</taxon>
        <taxon>Candidatus Syntropharchaeum</taxon>
    </lineage>
</organism>
<accession>A0A7C1B670</accession>
<dbReference type="Gene3D" id="1.10.4200.10">
    <property type="entry name" value="Triphosphoribosyl-dephospho-CoA protein"/>
    <property type="match status" value="1"/>
</dbReference>
<comment type="caution">
    <text evidence="1">The sequence shown here is derived from an EMBL/GenBank/DDBJ whole genome shotgun (WGS) entry which is preliminary data.</text>
</comment>
<reference evidence="1" key="1">
    <citation type="journal article" date="2020" name="mSystems">
        <title>Genome- and Community-Level Interaction Insights into Carbon Utilization and Element Cycling Functions of Hydrothermarchaeota in Hydrothermal Sediment.</title>
        <authorList>
            <person name="Zhou Z."/>
            <person name="Liu Y."/>
            <person name="Xu W."/>
            <person name="Pan J."/>
            <person name="Luo Z.H."/>
            <person name="Li M."/>
        </authorList>
    </citation>
    <scope>NUCLEOTIDE SEQUENCE [LARGE SCALE GENOMIC DNA]</scope>
    <source>
        <strain evidence="1">HyVt-185</strain>
    </source>
</reference>